<dbReference type="CDD" id="cd00865">
    <property type="entry name" value="PEBP_bact_arch"/>
    <property type="match status" value="1"/>
</dbReference>
<dbReference type="Pfam" id="PF14240">
    <property type="entry name" value="YHYH"/>
    <property type="match status" value="1"/>
</dbReference>
<feature type="chain" id="PRO_5030926683" description="YHYH domain-containing protein" evidence="2">
    <location>
        <begin position="23"/>
        <end position="581"/>
    </location>
</feature>
<dbReference type="InterPro" id="IPR008914">
    <property type="entry name" value="PEBP"/>
</dbReference>
<dbReference type="EMBL" id="JACHGW010000001">
    <property type="protein sequence ID" value="MBB6049046.1"/>
    <property type="molecule type" value="Genomic_DNA"/>
</dbReference>
<keyword evidence="5" id="KW-1185">Reference proteome</keyword>
<feature type="signal peptide" evidence="2">
    <location>
        <begin position="1"/>
        <end position="22"/>
    </location>
</feature>
<name>A0A7W9SLW1_ARMRO</name>
<dbReference type="Gene3D" id="3.90.280.10">
    <property type="entry name" value="PEBP-like"/>
    <property type="match status" value="1"/>
</dbReference>
<reference evidence="4 5" key="1">
    <citation type="submission" date="2020-08" db="EMBL/GenBank/DDBJ databases">
        <title>Genomic Encyclopedia of Type Strains, Phase IV (KMG-IV): sequencing the most valuable type-strain genomes for metagenomic binning, comparative biology and taxonomic classification.</title>
        <authorList>
            <person name="Goeker M."/>
        </authorList>
    </citation>
    <scope>NUCLEOTIDE SEQUENCE [LARGE SCALE GENOMIC DNA]</scope>
    <source>
        <strain evidence="4 5">DSM 23562</strain>
    </source>
</reference>
<dbReference type="RefSeq" id="WP_184192666.1">
    <property type="nucleotide sequence ID" value="NZ_JACHGW010000001.1"/>
</dbReference>
<gene>
    <name evidence="4" type="ORF">HNQ39_000808</name>
</gene>
<feature type="domain" description="YHYH" evidence="3">
    <location>
        <begin position="169"/>
        <end position="262"/>
    </location>
</feature>
<dbReference type="InterPro" id="IPR005247">
    <property type="entry name" value="YbhB_YbcL/LppC-like"/>
</dbReference>
<accession>A0A7W9SLW1</accession>
<evidence type="ECO:0000256" key="1">
    <source>
        <dbReference type="SAM" id="MobiDB-lite"/>
    </source>
</evidence>
<dbReference type="Pfam" id="PF01161">
    <property type="entry name" value="PBP"/>
    <property type="match status" value="1"/>
</dbReference>
<evidence type="ECO:0000313" key="5">
    <source>
        <dbReference type="Proteomes" id="UP000520814"/>
    </source>
</evidence>
<proteinExistence type="predicted"/>
<dbReference type="PANTHER" id="PTHR30289:SF1">
    <property type="entry name" value="PEBP (PHOSPHATIDYLETHANOLAMINE-BINDING PROTEIN) FAMILY PROTEIN"/>
    <property type="match status" value="1"/>
</dbReference>
<dbReference type="SUPFAM" id="SSF49777">
    <property type="entry name" value="PEBP-like"/>
    <property type="match status" value="1"/>
</dbReference>
<evidence type="ECO:0000259" key="3">
    <source>
        <dbReference type="Pfam" id="PF14240"/>
    </source>
</evidence>
<dbReference type="AlphaFoldDB" id="A0A7W9SLW1"/>
<comment type="caution">
    <text evidence="4">The sequence shown here is derived from an EMBL/GenBank/DDBJ whole genome shotgun (WGS) entry which is preliminary data.</text>
</comment>
<feature type="region of interest" description="Disordered" evidence="1">
    <location>
        <begin position="383"/>
        <end position="423"/>
    </location>
</feature>
<dbReference type="InterPro" id="IPR036610">
    <property type="entry name" value="PEBP-like_sf"/>
</dbReference>
<dbReference type="InterPro" id="IPR025924">
    <property type="entry name" value="YHYH_dom"/>
</dbReference>
<protein>
    <recommendedName>
        <fullName evidence="3">YHYH domain-containing protein</fullName>
    </recommendedName>
</protein>
<sequence>MRRINPLLLLLVCCVLGRGAQAHPGGHDLSPATQRSWHNQATGRSVTGAFSHVRQGSVYVQSATGLQAIPLAQLAPDEKRYAEGIAARIQQLNASLFAEVGEPRPQSTSAKPVAAAAFDAFAPKVKTRWDERYLYVESDGIPSHPMMVGITSWQQQVPMPQSYTGNNAWRVPLRPVPAANPLSAKTHFFRGAIALAANGIPIFNALNNRGADSFLIGELDEFGGHCGRADDYHYHIAPVSLQKTVGPDKPIGYALDGYPLYGLLEPGGKPVGKLDSFNGHETSGLGYHYHATKTYPYLNGGFHGEVTEIDGQVDPQPRAQSVRPDTPPLPGAKITAFSQPKPGSYALTYVIQGLTCKINYRLETDGSYTFDYINPEGKVVTINYPTRPRGGQGGSGGRGQGGGQRGGGGGRRDSAAPTIVPAKPGDFQLTSPVVVNGGSLPVDYTCDGASASPPVAWKNAPAGTKAFAVVMHHYPPGETEEPHVYWVVYNIPVATKAIPQNDTVIGARGVNTVNRRAQYTPPCSQGPGKKWYILTLYALSEEVKPEATRGVTREALLTAMKGKILATSVLNVSYERQSQNP</sequence>
<organism evidence="4 5">
    <name type="scientific">Armatimonas rosea</name>
    <dbReference type="NCBI Taxonomy" id="685828"/>
    <lineage>
        <taxon>Bacteria</taxon>
        <taxon>Bacillati</taxon>
        <taxon>Armatimonadota</taxon>
        <taxon>Armatimonadia</taxon>
        <taxon>Armatimonadales</taxon>
        <taxon>Armatimonadaceae</taxon>
        <taxon>Armatimonas</taxon>
    </lineage>
</organism>
<evidence type="ECO:0000256" key="2">
    <source>
        <dbReference type="SAM" id="SignalP"/>
    </source>
</evidence>
<feature type="compositionally biased region" description="Gly residues" evidence="1">
    <location>
        <begin position="390"/>
        <end position="409"/>
    </location>
</feature>
<dbReference type="PANTHER" id="PTHR30289">
    <property type="entry name" value="UNCHARACTERIZED PROTEIN YBCL-RELATED"/>
    <property type="match status" value="1"/>
</dbReference>
<dbReference type="Proteomes" id="UP000520814">
    <property type="component" value="Unassembled WGS sequence"/>
</dbReference>
<evidence type="ECO:0000313" key="4">
    <source>
        <dbReference type="EMBL" id="MBB6049046.1"/>
    </source>
</evidence>
<keyword evidence="2" id="KW-0732">Signal</keyword>